<evidence type="ECO:0000313" key="2">
    <source>
        <dbReference type="Proteomes" id="UP000238565"/>
    </source>
</evidence>
<dbReference type="GO" id="GO:0004622">
    <property type="term" value="F:phosphatidylcholine lysophospholipase activity"/>
    <property type="evidence" value="ECO:0007669"/>
    <property type="project" value="TreeGrafter"/>
</dbReference>
<accession>A0A2S7I6I7</accession>
<dbReference type="Gene3D" id="3.40.50.1110">
    <property type="entry name" value="SGNH hydrolase"/>
    <property type="match status" value="2"/>
</dbReference>
<comment type="caution">
    <text evidence="1">The sequence shown here is derived from an EMBL/GenBank/DDBJ whole genome shotgun (WGS) entry which is preliminary data.</text>
</comment>
<dbReference type="PANTHER" id="PTHR30383">
    <property type="entry name" value="THIOESTERASE 1/PROTEASE 1/LYSOPHOSPHOLIPASE L1"/>
    <property type="match status" value="1"/>
</dbReference>
<dbReference type="AlphaFoldDB" id="A0A2S7I6I7"/>
<evidence type="ECO:0000313" key="1">
    <source>
        <dbReference type="EMBL" id="PPZ92163.1"/>
    </source>
</evidence>
<dbReference type="PROSITE" id="PS51257">
    <property type="entry name" value="PROKAR_LIPOPROTEIN"/>
    <property type="match status" value="1"/>
</dbReference>
<dbReference type="InterPro" id="IPR051532">
    <property type="entry name" value="Ester_Hydrolysis_Enzymes"/>
</dbReference>
<organism evidence="1 2">
    <name type="scientific">Cloacibacterium normanense</name>
    <dbReference type="NCBI Taxonomy" id="237258"/>
    <lineage>
        <taxon>Bacteria</taxon>
        <taxon>Pseudomonadati</taxon>
        <taxon>Bacteroidota</taxon>
        <taxon>Flavobacteriia</taxon>
        <taxon>Flavobacteriales</taxon>
        <taxon>Weeksellaceae</taxon>
    </lineage>
</organism>
<dbReference type="SUPFAM" id="SSF52266">
    <property type="entry name" value="SGNH hydrolase"/>
    <property type="match status" value="2"/>
</dbReference>
<proteinExistence type="predicted"/>
<dbReference type="Proteomes" id="UP000238565">
    <property type="component" value="Unassembled WGS sequence"/>
</dbReference>
<dbReference type="PANTHER" id="PTHR30383:SF5">
    <property type="entry name" value="SGNH HYDROLASE-TYPE ESTERASE DOMAIN-CONTAINING PROTEIN"/>
    <property type="match status" value="1"/>
</dbReference>
<sequence>MKKIIISAFAISTLTLISCNTDFERDVNNVTVSTGNADFKTYVSIGNSLTSGYRDGALYLDGQKESFPSMLAKQMALAGGTQTFNQPLMPNNAGGFTDLFTASGGTDFYGKLTLNTALSPAPSAPGANLDIIGGAGKYFNNMGVPGAKSFHLISSGYGSAANLATGKANPYFVRFATSATTTVLADAAAQKPSFYTLWIGNNDVLSYATSGGSGVDQKGNLDPSTYGSNDISDPNVVANVIKTVITSLKTANTTSKGAIANIPYVTSIPYFTTVPATPIAGLTTTQVSQLNAAYATYNGGLLTLKNLGAITTAEYNARLIKFSENGVNGAVIVDKDLTNLSAYNLPSLRQTTSKDYILLPALSVIRDTNIKGGTATPLADKYVLTEKEAGRVITATDAYNSAITSLATTNGLALVDTNTKMKELATTSGIQYNGVRYTASFITGGAFSLDGVHPNGRGYAIIANTFIAAINNTYFSTLPYVDINAYSGVTFPK</sequence>
<dbReference type="InterPro" id="IPR036514">
    <property type="entry name" value="SGNH_hydro_sf"/>
</dbReference>
<protein>
    <submittedName>
        <fullName evidence="1">G-D-S-L family lipolytic protein</fullName>
    </submittedName>
</protein>
<dbReference type="EMBL" id="PTPZ01000002">
    <property type="protein sequence ID" value="PPZ92163.1"/>
    <property type="molecule type" value="Genomic_DNA"/>
</dbReference>
<reference evidence="1 2" key="1">
    <citation type="submission" date="2018-02" db="EMBL/GenBank/DDBJ databases">
        <title>Draft genome sequence of bacterial isolates from marine environment.</title>
        <authorList>
            <person name="Singh S.K."/>
            <person name="Hill R."/>
            <person name="Major S."/>
            <person name="Cai H."/>
            <person name="Li Y."/>
        </authorList>
    </citation>
    <scope>NUCLEOTIDE SEQUENCE [LARGE SCALE GENOMIC DNA]</scope>
    <source>
        <strain evidence="1 2">IMET F</strain>
    </source>
</reference>
<name>A0A2S7I6I7_9FLAO</name>
<gene>
    <name evidence="1" type="ORF">C3729_04080</name>
</gene>
<dbReference type="RefSeq" id="WP_104792987.1">
    <property type="nucleotide sequence ID" value="NZ_PTPZ01000002.1"/>
</dbReference>